<dbReference type="AlphaFoldDB" id="A0A427YB62"/>
<comment type="caution">
    <text evidence="4">The sequence shown here is derived from an EMBL/GenBank/DDBJ whole genome shotgun (WGS) entry which is preliminary data.</text>
</comment>
<evidence type="ECO:0000313" key="5">
    <source>
        <dbReference type="Proteomes" id="UP000279236"/>
    </source>
</evidence>
<evidence type="ECO:0000259" key="3">
    <source>
        <dbReference type="Pfam" id="PF07859"/>
    </source>
</evidence>
<accession>A0A427YB62</accession>
<dbReference type="PANTHER" id="PTHR48081">
    <property type="entry name" value="AB HYDROLASE SUPERFAMILY PROTEIN C4A8.06C"/>
    <property type="match status" value="1"/>
</dbReference>
<keyword evidence="1" id="KW-0378">Hydrolase</keyword>
<protein>
    <recommendedName>
        <fullName evidence="6">Alpha/beta hydrolase fold-3 domain-containing protein</fullName>
    </recommendedName>
</protein>
<dbReference type="Pfam" id="PF07859">
    <property type="entry name" value="Abhydrolase_3"/>
    <property type="match status" value="1"/>
</dbReference>
<dbReference type="OrthoDB" id="408631at2759"/>
<reference evidence="4 5" key="1">
    <citation type="submission" date="2018-11" db="EMBL/GenBank/DDBJ databases">
        <title>Genome sequence of Apiotrichum porosum DSM 27194.</title>
        <authorList>
            <person name="Aliyu H."/>
            <person name="Gorte O."/>
            <person name="Ochsenreither K."/>
        </authorList>
    </citation>
    <scope>NUCLEOTIDE SEQUENCE [LARGE SCALE GENOMIC DNA]</scope>
    <source>
        <strain evidence="4 5">DSM 27194</strain>
    </source>
</reference>
<dbReference type="GO" id="GO:0008236">
    <property type="term" value="F:serine-type peptidase activity"/>
    <property type="evidence" value="ECO:0007669"/>
    <property type="project" value="InterPro"/>
</dbReference>
<dbReference type="GO" id="GO:0006508">
    <property type="term" value="P:proteolysis"/>
    <property type="evidence" value="ECO:0007669"/>
    <property type="project" value="InterPro"/>
</dbReference>
<dbReference type="InterPro" id="IPR050300">
    <property type="entry name" value="GDXG_lipolytic_enzyme"/>
</dbReference>
<evidence type="ECO:0000259" key="2">
    <source>
        <dbReference type="Pfam" id="PF00326"/>
    </source>
</evidence>
<sequence>MPRSLPRCPPGFTDHIFTTAHGVNLPLRVWPPARGKSALAADLTPSGRVPWLLWVHGGMLSGLAGGYTCGKWTTPTAWVSRAFSDRGYAVASVGYRLQPHASLADMVGDTVAAAHWCRANLPSLVGADPDGWAVGGASSGATLAGMAAHIVQPPPKAFLNVYGLVDVANYRSEEAGRDAADWPYLVASEDELAQYVADGLAHPHLAQVQNPWAEEMPPHVSLDEARHNLGLPDFTPTRDHLRRVDLYTYVAKHRNLIDIICRRDQYKDDEAGYRLHMENLSPHHVLHYKDTFPPTWFMHGTSDNIIPADQSRRMADKLKEMGVATGEHWEEGAGHVYDFAFETPDDAGWKENVEPAMDFIDSCVKGNR</sequence>
<dbReference type="EMBL" id="RSCE01000001">
    <property type="protein sequence ID" value="RSH88328.1"/>
    <property type="molecule type" value="Genomic_DNA"/>
</dbReference>
<dbReference type="SUPFAM" id="SSF53474">
    <property type="entry name" value="alpha/beta-Hydrolases"/>
    <property type="match status" value="1"/>
</dbReference>
<dbReference type="Proteomes" id="UP000279236">
    <property type="component" value="Unassembled WGS sequence"/>
</dbReference>
<proteinExistence type="predicted"/>
<name>A0A427YB62_9TREE</name>
<dbReference type="Pfam" id="PF00326">
    <property type="entry name" value="Peptidase_S9"/>
    <property type="match status" value="1"/>
</dbReference>
<dbReference type="STRING" id="105984.A0A427YB62"/>
<evidence type="ECO:0008006" key="6">
    <source>
        <dbReference type="Google" id="ProtNLM"/>
    </source>
</evidence>
<dbReference type="GeneID" id="39585408"/>
<evidence type="ECO:0000256" key="1">
    <source>
        <dbReference type="ARBA" id="ARBA00022801"/>
    </source>
</evidence>
<dbReference type="InterPro" id="IPR013094">
    <property type="entry name" value="AB_hydrolase_3"/>
</dbReference>
<dbReference type="Gene3D" id="3.40.50.1820">
    <property type="entry name" value="alpha/beta hydrolase"/>
    <property type="match status" value="1"/>
</dbReference>
<dbReference type="InterPro" id="IPR001375">
    <property type="entry name" value="Peptidase_S9_cat"/>
</dbReference>
<feature type="domain" description="Alpha/beta hydrolase fold-3" evidence="3">
    <location>
        <begin position="65"/>
        <end position="210"/>
    </location>
</feature>
<gene>
    <name evidence="4" type="ORF">EHS24_000865</name>
</gene>
<evidence type="ECO:0000313" key="4">
    <source>
        <dbReference type="EMBL" id="RSH88328.1"/>
    </source>
</evidence>
<organism evidence="4 5">
    <name type="scientific">Apiotrichum porosum</name>
    <dbReference type="NCBI Taxonomy" id="105984"/>
    <lineage>
        <taxon>Eukaryota</taxon>
        <taxon>Fungi</taxon>
        <taxon>Dikarya</taxon>
        <taxon>Basidiomycota</taxon>
        <taxon>Agaricomycotina</taxon>
        <taxon>Tremellomycetes</taxon>
        <taxon>Trichosporonales</taxon>
        <taxon>Trichosporonaceae</taxon>
        <taxon>Apiotrichum</taxon>
    </lineage>
</organism>
<feature type="domain" description="Peptidase S9 prolyl oligopeptidase catalytic" evidence="2">
    <location>
        <begin position="276"/>
        <end position="365"/>
    </location>
</feature>
<keyword evidence="5" id="KW-1185">Reference proteome</keyword>
<dbReference type="InterPro" id="IPR029058">
    <property type="entry name" value="AB_hydrolase_fold"/>
</dbReference>
<dbReference type="RefSeq" id="XP_028480536.1">
    <property type="nucleotide sequence ID" value="XM_028616679.1"/>
</dbReference>